<accession>A0A162T9H7</accession>
<reference evidence="22" key="1">
    <citation type="submission" date="2015-06" db="EMBL/GenBank/DDBJ databases">
        <title>Expansion of signal transduction pathways in fungi by whole-genome duplication.</title>
        <authorList>
            <consortium name="DOE Joint Genome Institute"/>
            <person name="Corrochano L.M."/>
            <person name="Kuo A."/>
            <person name="Marcet-Houben M."/>
            <person name="Polaino S."/>
            <person name="Salamov A."/>
            <person name="Villalobos J.M."/>
            <person name="Alvarez M.I."/>
            <person name="Avalos J."/>
            <person name="Benito E.P."/>
            <person name="Benoit I."/>
            <person name="Burger G."/>
            <person name="Camino L.P."/>
            <person name="Canovas D."/>
            <person name="Cerda-Olmedo E."/>
            <person name="Cheng J.-F."/>
            <person name="Dominguez A."/>
            <person name="Elias M."/>
            <person name="Eslava A.P."/>
            <person name="Glaser F."/>
            <person name="Grimwood J."/>
            <person name="Gutierrez G."/>
            <person name="Heitman J."/>
            <person name="Henrissat B."/>
            <person name="Iturriaga E.A."/>
            <person name="Lang B.F."/>
            <person name="Lavin J.L."/>
            <person name="Lee S."/>
            <person name="Li W."/>
            <person name="Lindquist E."/>
            <person name="Lopez-Garcia S."/>
            <person name="Luque E.M."/>
            <person name="Marcos A.T."/>
            <person name="Martin J."/>
            <person name="McCluskey K."/>
            <person name="Medina H.R."/>
            <person name="Miralles-Duran A."/>
            <person name="Miyazaki A."/>
            <person name="Munoz-Torres E."/>
            <person name="Oguiza J.A."/>
            <person name="Ohm R."/>
            <person name="Olmedo M."/>
            <person name="Orejas M."/>
            <person name="Ortiz-Castellanos L."/>
            <person name="Pisabarro A.G."/>
            <person name="Rodriguez-Romero J."/>
            <person name="Ruiz-Herrera J."/>
            <person name="Ruiz-Vazquez R."/>
            <person name="Sanz C."/>
            <person name="Schackwitz W."/>
            <person name="Schmutz J."/>
            <person name="Shahriari M."/>
            <person name="Shelest E."/>
            <person name="Silva-Franco F."/>
            <person name="Soanes D."/>
            <person name="Syed K."/>
            <person name="Tagua V.G."/>
            <person name="Talbot N.J."/>
            <person name="Thon M."/>
            <person name="De vries R.P."/>
            <person name="Wiebenga A."/>
            <person name="Yadav J.S."/>
            <person name="Braun E.L."/>
            <person name="Baker S."/>
            <person name="Garre V."/>
            <person name="Horwitz B."/>
            <person name="Torres-Martinez S."/>
            <person name="Idnurm A."/>
            <person name="Herrera-Estrella A."/>
            <person name="Gabaldon T."/>
            <person name="Grigoriev I.V."/>
        </authorList>
    </citation>
    <scope>NUCLEOTIDE SEQUENCE [LARGE SCALE GENOMIC DNA]</scope>
    <source>
        <strain evidence="22">NRRL 1555(-)</strain>
    </source>
</reference>
<dbReference type="InterPro" id="IPR010614">
    <property type="entry name" value="RAD3-like_helicase_DEAD"/>
</dbReference>
<evidence type="ECO:0000256" key="2">
    <source>
        <dbReference type="ARBA" id="ARBA00004123"/>
    </source>
</evidence>
<evidence type="ECO:0000313" key="22">
    <source>
        <dbReference type="Proteomes" id="UP000077315"/>
    </source>
</evidence>
<dbReference type="Proteomes" id="UP000077315">
    <property type="component" value="Unassembled WGS sequence"/>
</dbReference>
<dbReference type="SMART" id="SM00491">
    <property type="entry name" value="HELICc2"/>
    <property type="match status" value="1"/>
</dbReference>
<keyword evidence="11" id="KW-0408">Iron</keyword>
<dbReference type="InterPro" id="IPR006555">
    <property type="entry name" value="ATP-dep_Helicase_C"/>
</dbReference>
<dbReference type="Gene3D" id="3.40.50.300">
    <property type="entry name" value="P-loop containing nucleotide triphosphate hydrolases"/>
    <property type="match status" value="3"/>
</dbReference>
<evidence type="ECO:0000256" key="17">
    <source>
        <dbReference type="ARBA" id="ARBA00048954"/>
    </source>
</evidence>
<name>A0A162T9H7_PHYB8</name>
<evidence type="ECO:0000256" key="4">
    <source>
        <dbReference type="ARBA" id="ARBA00022485"/>
    </source>
</evidence>
<dbReference type="FunFam" id="3.40.50.300:FF:000731">
    <property type="entry name" value="Fanconi anemia group J protein homolog"/>
    <property type="match status" value="1"/>
</dbReference>
<evidence type="ECO:0000256" key="1">
    <source>
        <dbReference type="ARBA" id="ARBA00001966"/>
    </source>
</evidence>
<evidence type="ECO:0000256" key="5">
    <source>
        <dbReference type="ARBA" id="ARBA00022723"/>
    </source>
</evidence>
<dbReference type="Pfam" id="PF13307">
    <property type="entry name" value="Helicase_C_2"/>
    <property type="match status" value="1"/>
</dbReference>
<dbReference type="InterPro" id="IPR045028">
    <property type="entry name" value="DinG/Rad3-like"/>
</dbReference>
<dbReference type="GO" id="GO:1990918">
    <property type="term" value="P:double-strand break repair involved in meiotic recombination"/>
    <property type="evidence" value="ECO:0007669"/>
    <property type="project" value="TreeGrafter"/>
</dbReference>
<keyword evidence="13" id="KW-0234">DNA repair</keyword>
<proteinExistence type="inferred from homology"/>
<keyword evidence="14" id="KW-0413">Isomerase</keyword>
<dbReference type="EC" id="5.6.2.3" evidence="16"/>
<feature type="domain" description="Helicase ATP-binding" evidence="20">
    <location>
        <begin position="53"/>
        <end position="398"/>
    </location>
</feature>
<keyword evidence="7" id="KW-0227">DNA damage</keyword>
<evidence type="ECO:0000313" key="21">
    <source>
        <dbReference type="EMBL" id="OAD65243.1"/>
    </source>
</evidence>
<dbReference type="OrthoDB" id="272481at2759"/>
<dbReference type="GO" id="GO:0006289">
    <property type="term" value="P:nucleotide-excision repair"/>
    <property type="evidence" value="ECO:0007669"/>
    <property type="project" value="TreeGrafter"/>
</dbReference>
<dbReference type="GeneID" id="28994114"/>
<dbReference type="CDD" id="cd18788">
    <property type="entry name" value="SF2_C_XPD"/>
    <property type="match status" value="1"/>
</dbReference>
<dbReference type="VEuPathDB" id="FungiDB:PHYBLDRAFT_153629"/>
<evidence type="ECO:0000256" key="8">
    <source>
        <dbReference type="ARBA" id="ARBA00022801"/>
    </source>
</evidence>
<dbReference type="NCBIfam" id="TIGR00604">
    <property type="entry name" value="rad3"/>
    <property type="match status" value="1"/>
</dbReference>
<feature type="region of interest" description="Disordered" evidence="19">
    <location>
        <begin position="1035"/>
        <end position="1058"/>
    </location>
</feature>
<dbReference type="SUPFAM" id="SSF52540">
    <property type="entry name" value="P-loop containing nucleoside triphosphate hydrolases"/>
    <property type="match status" value="2"/>
</dbReference>
<dbReference type="PROSITE" id="PS51193">
    <property type="entry name" value="HELICASE_ATP_BIND_2"/>
    <property type="match status" value="1"/>
</dbReference>
<evidence type="ECO:0000256" key="19">
    <source>
        <dbReference type="SAM" id="MobiDB-lite"/>
    </source>
</evidence>
<dbReference type="GO" id="GO:0046872">
    <property type="term" value="F:metal ion binding"/>
    <property type="evidence" value="ECO:0007669"/>
    <property type="project" value="UniProtKB-KW"/>
</dbReference>
<evidence type="ECO:0000256" key="11">
    <source>
        <dbReference type="ARBA" id="ARBA00023004"/>
    </source>
</evidence>
<evidence type="ECO:0000256" key="3">
    <source>
        <dbReference type="ARBA" id="ARBA00008792"/>
    </source>
</evidence>
<dbReference type="STRING" id="763407.A0A162T9H7"/>
<dbReference type="InParanoid" id="A0A162T9H7"/>
<dbReference type="EMBL" id="KV441011">
    <property type="protein sequence ID" value="OAD65243.1"/>
    <property type="molecule type" value="Genomic_DNA"/>
</dbReference>
<feature type="compositionally biased region" description="Basic and acidic residues" evidence="19">
    <location>
        <begin position="891"/>
        <end position="911"/>
    </location>
</feature>
<evidence type="ECO:0000259" key="20">
    <source>
        <dbReference type="PROSITE" id="PS51193"/>
    </source>
</evidence>
<evidence type="ECO:0000256" key="10">
    <source>
        <dbReference type="ARBA" id="ARBA00022840"/>
    </source>
</evidence>
<dbReference type="SMART" id="SM00488">
    <property type="entry name" value="DEXDc2"/>
    <property type="match status" value="1"/>
</dbReference>
<comment type="catalytic activity">
    <reaction evidence="17">
        <text>ATP + H2O = ADP + phosphate + H(+)</text>
        <dbReference type="Rhea" id="RHEA:13065"/>
        <dbReference type="ChEBI" id="CHEBI:15377"/>
        <dbReference type="ChEBI" id="CHEBI:15378"/>
        <dbReference type="ChEBI" id="CHEBI:30616"/>
        <dbReference type="ChEBI" id="CHEBI:43474"/>
        <dbReference type="ChEBI" id="CHEBI:456216"/>
        <dbReference type="EC" id="5.6.2.3"/>
    </reaction>
</comment>
<protein>
    <recommendedName>
        <fullName evidence="16">DNA 5'-3' helicase</fullName>
        <ecNumber evidence="16">5.6.2.3</ecNumber>
    </recommendedName>
    <alternativeName>
        <fullName evidence="18">DNA 5'-3' helicase FANCJ</fullName>
    </alternativeName>
</protein>
<keyword evidence="5" id="KW-0479">Metal-binding</keyword>
<keyword evidence="22" id="KW-1185">Reference proteome</keyword>
<dbReference type="RefSeq" id="XP_018283283.1">
    <property type="nucleotide sequence ID" value="XM_018433208.1"/>
</dbReference>
<feature type="region of interest" description="Disordered" evidence="19">
    <location>
        <begin position="884"/>
        <end position="911"/>
    </location>
</feature>
<dbReference type="InterPro" id="IPR027417">
    <property type="entry name" value="P-loop_NTPase"/>
</dbReference>
<dbReference type="PANTHER" id="PTHR11472:SF47">
    <property type="entry name" value="FANCONI ANEMIA GROUP J PROTEIN"/>
    <property type="match status" value="1"/>
</dbReference>
<comment type="similarity">
    <text evidence="3">Belongs to the DEAD box helicase family. DEAH subfamily.</text>
</comment>
<comment type="subcellular location">
    <subcellularLocation>
        <location evidence="2">Nucleus</location>
    </subcellularLocation>
</comment>
<comment type="cofactor">
    <cofactor evidence="1">
        <name>[4Fe-4S] cluster</name>
        <dbReference type="ChEBI" id="CHEBI:49883"/>
    </cofactor>
</comment>
<dbReference type="GO" id="GO:0043139">
    <property type="term" value="F:5'-3' DNA helicase activity"/>
    <property type="evidence" value="ECO:0007669"/>
    <property type="project" value="UniProtKB-EC"/>
</dbReference>
<evidence type="ECO:0000256" key="13">
    <source>
        <dbReference type="ARBA" id="ARBA00023204"/>
    </source>
</evidence>
<gene>
    <name evidence="21" type="ORF">PHYBLDRAFT_153629</name>
</gene>
<keyword evidence="6" id="KW-0547">Nucleotide-binding</keyword>
<dbReference type="PANTHER" id="PTHR11472">
    <property type="entry name" value="DNA REPAIR DEAD HELICASE RAD3/XP-D SUBFAMILY MEMBER"/>
    <property type="match status" value="1"/>
</dbReference>
<evidence type="ECO:0000256" key="7">
    <source>
        <dbReference type="ARBA" id="ARBA00022763"/>
    </source>
</evidence>
<dbReference type="GO" id="GO:0005524">
    <property type="term" value="F:ATP binding"/>
    <property type="evidence" value="ECO:0007669"/>
    <property type="project" value="UniProtKB-KW"/>
</dbReference>
<evidence type="ECO:0000256" key="15">
    <source>
        <dbReference type="ARBA" id="ARBA00023242"/>
    </source>
</evidence>
<dbReference type="GO" id="GO:0016818">
    <property type="term" value="F:hydrolase activity, acting on acid anhydrides, in phosphorus-containing anhydrides"/>
    <property type="evidence" value="ECO:0007669"/>
    <property type="project" value="InterPro"/>
</dbReference>
<keyword evidence="12" id="KW-0411">Iron-sulfur</keyword>
<keyword evidence="15" id="KW-0539">Nucleus</keyword>
<keyword evidence="9" id="KW-0347">Helicase</keyword>
<evidence type="ECO:0000256" key="18">
    <source>
        <dbReference type="ARBA" id="ARBA00082714"/>
    </source>
</evidence>
<dbReference type="GO" id="GO:0051539">
    <property type="term" value="F:4 iron, 4 sulfur cluster binding"/>
    <property type="evidence" value="ECO:0007669"/>
    <property type="project" value="UniProtKB-KW"/>
</dbReference>
<dbReference type="GO" id="GO:0005634">
    <property type="term" value="C:nucleus"/>
    <property type="evidence" value="ECO:0007669"/>
    <property type="project" value="UniProtKB-SubCell"/>
</dbReference>
<sequence length="1214" mass="137033">MVSRNKKLPNSFEMWKKEKERQTELTFELANRNEIDLAQIIRKQAEKKIYTMAGVKIEFPFRAYKSQIQMMSMIVKALKNRENALLESPTGSGKSLAILCAALAWLDYEKKKENDIQAEKQKKATEIAKKVWEDTLMEATNVPISYVEINREETDDDFQPANIRRKIGGGGSLPILNPVVNTNDTTTAVNMSESVPNTTAPKLPKIYVGSRTHKQLAQLIGELKGNTFYRPKMSILGSRDQMCIDKKVSKSATKADDCGTLLDARHCIPGLQAGKLISNPNIQRGGSMEIWDIEDIVRLGSQTRCCPYYATRGMADFAEIVFCPYNYLIDPIIRKVMRIDLKDAIVILDEAHNIEDSSRSAGSFEVTEVDLGMLQTELNQVIRNKQLPEEHNLLLYFTESLLEWIKDPSNMFTIKEFEQHVHLWSGKEIIAKLKDIGITKNTFEASLTPAYTAIAALAESVRRERERDANIESKKELTENEDGTPKVHNRKCLSNYALRLIEGIFMVLGFMYESNTNYEDDYRMVLIKKVNRTGDSSTSSEWVFKLGFWCLNPGVIFNQLSTLTHSIVLTSGTLSPLNIFASELNSPFPIRLEANHVIEESQVWVRVIPTGPNNCLLKGVYTQMESFNYQDDVGEALCGIAETVPFGVLCFVPSYSTLNKLKNRWTATGILKRLEKRKRIFYEPSGQAKATFEKTLKDYYGYIKSIEEKGPNKGKDGAIYFAVFRGKVSEGIDFKDNNCRAVVTIGIPYPNIKDIQVNLKKAYNDLKWKPGVDSFKGSQWYSAQAYRAINQALGRCIRHQKDWGAIILLEERFREEEHQAGLSKWVAKSCKVETYGFEAAMNSLSEFMINRIEIDKALSSKETKEQELTSSSTVDTVVTKELSLPPPTTKITKDETENHPVDHREPKSGEHKNDPILIQEAQPILDSGFDQNNPIVVDSSITTTENTLNEDISVKNLGNLNSLALTDKPLAKITIPTKRLRNNVQKNTSNPQDTYLIETETAETTPTLAAKTTATTTITKTNELTTDIRIQEQEQNLPNCADQSKPESSPTSTSEHKLQPAVLDCTPLVRAPQQKTGIVACRWHGEHLFSDMKKEFLVQKTSTDLDYFLELELDLSVKNRARKKSCKVLQVCYPTSWTMEQIQIAVFNPSAPVIMEENEADGLVYRVFGARCCKNSIGALIYDTTSTLSSNRRLVGNLFILHDTVQILDPEQLL</sequence>
<keyword evidence="8" id="KW-0378">Hydrolase</keyword>
<organism evidence="21 22">
    <name type="scientific">Phycomyces blakesleeanus (strain ATCC 8743b / DSM 1359 / FGSC 10004 / NBRC 33097 / NRRL 1555)</name>
    <dbReference type="NCBI Taxonomy" id="763407"/>
    <lineage>
        <taxon>Eukaryota</taxon>
        <taxon>Fungi</taxon>
        <taxon>Fungi incertae sedis</taxon>
        <taxon>Mucoromycota</taxon>
        <taxon>Mucoromycotina</taxon>
        <taxon>Mucoromycetes</taxon>
        <taxon>Mucorales</taxon>
        <taxon>Phycomycetaceae</taxon>
        <taxon>Phycomyces</taxon>
    </lineage>
</organism>
<dbReference type="InterPro" id="IPR014013">
    <property type="entry name" value="Helic_SF1/SF2_ATP-bd_DinG/Rad3"/>
</dbReference>
<dbReference type="AlphaFoldDB" id="A0A162T9H7"/>
<evidence type="ECO:0000256" key="16">
    <source>
        <dbReference type="ARBA" id="ARBA00044969"/>
    </source>
</evidence>
<evidence type="ECO:0000256" key="6">
    <source>
        <dbReference type="ARBA" id="ARBA00022741"/>
    </source>
</evidence>
<evidence type="ECO:0000256" key="14">
    <source>
        <dbReference type="ARBA" id="ARBA00023235"/>
    </source>
</evidence>
<evidence type="ECO:0000256" key="9">
    <source>
        <dbReference type="ARBA" id="ARBA00022806"/>
    </source>
</evidence>
<keyword evidence="10" id="KW-0067">ATP-binding</keyword>
<dbReference type="InterPro" id="IPR006554">
    <property type="entry name" value="Helicase-like_DEXD_c2"/>
</dbReference>
<dbReference type="GO" id="GO:0003677">
    <property type="term" value="F:DNA binding"/>
    <property type="evidence" value="ECO:0007669"/>
    <property type="project" value="InterPro"/>
</dbReference>
<dbReference type="Pfam" id="PF06733">
    <property type="entry name" value="DEAD_2"/>
    <property type="match status" value="1"/>
</dbReference>
<keyword evidence="4" id="KW-0004">4Fe-4S</keyword>
<dbReference type="InterPro" id="IPR013020">
    <property type="entry name" value="Rad3/Chl1-like"/>
</dbReference>
<evidence type="ECO:0000256" key="12">
    <source>
        <dbReference type="ARBA" id="ARBA00023014"/>
    </source>
</evidence>